<evidence type="ECO:0000259" key="12">
    <source>
        <dbReference type="Pfam" id="PF02223"/>
    </source>
</evidence>
<proteinExistence type="inferred from homology"/>
<comment type="similarity">
    <text evidence="1 11">Belongs to the thymidylate kinase family.</text>
</comment>
<comment type="caution">
    <text evidence="13">The sequence shown here is derived from an EMBL/GenBank/DDBJ whole genome shotgun (WGS) entry which is preliminary data.</text>
</comment>
<keyword evidence="7 11" id="KW-0418">Kinase</keyword>
<dbReference type="GO" id="GO:0006233">
    <property type="term" value="P:dTDP biosynthetic process"/>
    <property type="evidence" value="ECO:0007669"/>
    <property type="project" value="InterPro"/>
</dbReference>
<name>A0AAP5UT23_9BURK</name>
<dbReference type="GO" id="GO:0005737">
    <property type="term" value="C:cytoplasm"/>
    <property type="evidence" value="ECO:0007669"/>
    <property type="project" value="TreeGrafter"/>
</dbReference>
<comment type="function">
    <text evidence="11">Phosphorylation of dTMP to form dTDP in both de novo and salvage pathways of dTTP synthesis.</text>
</comment>
<dbReference type="Gene3D" id="3.40.50.300">
    <property type="entry name" value="P-loop containing nucleotide triphosphate hydrolases"/>
    <property type="match status" value="1"/>
</dbReference>
<reference evidence="13" key="1">
    <citation type="submission" date="2022-08" db="EMBL/GenBank/DDBJ databases">
        <authorList>
            <person name="Kim S.-J."/>
        </authorList>
    </citation>
    <scope>NUCLEOTIDE SEQUENCE</scope>
    <source>
        <strain evidence="13">KJ</strain>
    </source>
</reference>
<comment type="catalytic activity">
    <reaction evidence="10 11">
        <text>dTMP + ATP = dTDP + ADP</text>
        <dbReference type="Rhea" id="RHEA:13517"/>
        <dbReference type="ChEBI" id="CHEBI:30616"/>
        <dbReference type="ChEBI" id="CHEBI:58369"/>
        <dbReference type="ChEBI" id="CHEBI:63528"/>
        <dbReference type="ChEBI" id="CHEBI:456216"/>
        <dbReference type="EC" id="2.7.4.9"/>
    </reaction>
</comment>
<evidence type="ECO:0000256" key="1">
    <source>
        <dbReference type="ARBA" id="ARBA00009776"/>
    </source>
</evidence>
<evidence type="ECO:0000256" key="7">
    <source>
        <dbReference type="ARBA" id="ARBA00022777"/>
    </source>
</evidence>
<evidence type="ECO:0000256" key="8">
    <source>
        <dbReference type="ARBA" id="ARBA00022840"/>
    </source>
</evidence>
<dbReference type="PANTHER" id="PTHR10344:SF4">
    <property type="entry name" value="UMP-CMP KINASE 2, MITOCHONDRIAL"/>
    <property type="match status" value="1"/>
</dbReference>
<evidence type="ECO:0000256" key="6">
    <source>
        <dbReference type="ARBA" id="ARBA00022741"/>
    </source>
</evidence>
<dbReference type="InterPro" id="IPR027417">
    <property type="entry name" value="P-loop_NTPase"/>
</dbReference>
<dbReference type="GO" id="GO:0006235">
    <property type="term" value="P:dTTP biosynthetic process"/>
    <property type="evidence" value="ECO:0007669"/>
    <property type="project" value="UniProtKB-UniRule"/>
</dbReference>
<evidence type="ECO:0000256" key="4">
    <source>
        <dbReference type="ARBA" id="ARBA00022679"/>
    </source>
</evidence>
<keyword evidence="6 11" id="KW-0547">Nucleotide-binding</keyword>
<evidence type="ECO:0000313" key="14">
    <source>
        <dbReference type="Proteomes" id="UP001246473"/>
    </source>
</evidence>
<dbReference type="PANTHER" id="PTHR10344">
    <property type="entry name" value="THYMIDYLATE KINASE"/>
    <property type="match status" value="1"/>
</dbReference>
<evidence type="ECO:0000313" key="13">
    <source>
        <dbReference type="EMBL" id="MDT8837795.1"/>
    </source>
</evidence>
<dbReference type="InterPro" id="IPR039430">
    <property type="entry name" value="Thymidylate_kin-like_dom"/>
</dbReference>
<dbReference type="GO" id="GO:0004798">
    <property type="term" value="F:dTMP kinase activity"/>
    <property type="evidence" value="ECO:0007669"/>
    <property type="project" value="UniProtKB-UniRule"/>
</dbReference>
<evidence type="ECO:0000256" key="3">
    <source>
        <dbReference type="ARBA" id="ARBA00017144"/>
    </source>
</evidence>
<gene>
    <name evidence="11 13" type="primary">tmk</name>
    <name evidence="13" type="ORF">ParKJ_10260</name>
</gene>
<evidence type="ECO:0000256" key="9">
    <source>
        <dbReference type="ARBA" id="ARBA00029962"/>
    </source>
</evidence>
<protein>
    <recommendedName>
        <fullName evidence="3 11">Thymidylate kinase</fullName>
        <ecNumber evidence="2 11">2.7.4.9</ecNumber>
    </recommendedName>
    <alternativeName>
        <fullName evidence="9 11">dTMP kinase</fullName>
    </alternativeName>
</protein>
<feature type="domain" description="Thymidylate kinase-like" evidence="12">
    <location>
        <begin position="19"/>
        <end position="211"/>
    </location>
</feature>
<dbReference type="Proteomes" id="UP001246473">
    <property type="component" value="Unassembled WGS sequence"/>
</dbReference>
<keyword evidence="8 11" id="KW-0067">ATP-binding</keyword>
<organism evidence="13 14">
    <name type="scientific">Paraburkholderia fungorum</name>
    <dbReference type="NCBI Taxonomy" id="134537"/>
    <lineage>
        <taxon>Bacteria</taxon>
        <taxon>Pseudomonadati</taxon>
        <taxon>Pseudomonadota</taxon>
        <taxon>Betaproteobacteria</taxon>
        <taxon>Burkholderiales</taxon>
        <taxon>Burkholderiaceae</taxon>
        <taxon>Paraburkholderia</taxon>
    </lineage>
</organism>
<evidence type="ECO:0000256" key="11">
    <source>
        <dbReference type="HAMAP-Rule" id="MF_00165"/>
    </source>
</evidence>
<accession>A0AAP5UT23</accession>
<keyword evidence="4 11" id="KW-0808">Transferase</keyword>
<dbReference type="AlphaFoldDB" id="A0AAP5UT23"/>
<dbReference type="CDD" id="cd01672">
    <property type="entry name" value="TMPK"/>
    <property type="match status" value="1"/>
</dbReference>
<dbReference type="InterPro" id="IPR018094">
    <property type="entry name" value="Thymidylate_kinase"/>
</dbReference>
<dbReference type="EC" id="2.7.4.9" evidence="2 11"/>
<dbReference type="GO" id="GO:0005524">
    <property type="term" value="F:ATP binding"/>
    <property type="evidence" value="ECO:0007669"/>
    <property type="project" value="UniProtKB-UniRule"/>
</dbReference>
<dbReference type="Pfam" id="PF02223">
    <property type="entry name" value="Thymidylate_kin"/>
    <property type="match status" value="1"/>
</dbReference>
<dbReference type="HAMAP" id="MF_00165">
    <property type="entry name" value="Thymidylate_kinase"/>
    <property type="match status" value="1"/>
</dbReference>
<dbReference type="NCBIfam" id="TIGR00041">
    <property type="entry name" value="DTMP_kinase"/>
    <property type="match status" value="1"/>
</dbReference>
<dbReference type="SUPFAM" id="SSF52540">
    <property type="entry name" value="P-loop containing nucleoside triphosphate hydrolases"/>
    <property type="match status" value="1"/>
</dbReference>
<evidence type="ECO:0000256" key="10">
    <source>
        <dbReference type="ARBA" id="ARBA00048743"/>
    </source>
</evidence>
<dbReference type="GO" id="GO:0006227">
    <property type="term" value="P:dUDP biosynthetic process"/>
    <property type="evidence" value="ECO:0007669"/>
    <property type="project" value="TreeGrafter"/>
</dbReference>
<sequence length="234" mass="26737">MFPLDAMKESKRHPYIVAIEGIDGSGKETQTELLSHRLKEQGKKVVTKSYPQYESFAGKEIGMLLSGESAISADLLDWKSMSLWYALDRWKDFQGMEKNLASVDFLLLNRFTLSSVAYQGARAPDNGGIDEWIFHLEHSVFELPQPDLYIILDVEVRTASENVFKKQAREYISASTQDVYEKDADLQRRVREKYLSWSSRNPDRCRVIPCQSQNGEMRALQEIHSDVIAAIPGQ</sequence>
<evidence type="ECO:0000256" key="2">
    <source>
        <dbReference type="ARBA" id="ARBA00012980"/>
    </source>
</evidence>
<evidence type="ECO:0000256" key="5">
    <source>
        <dbReference type="ARBA" id="ARBA00022727"/>
    </source>
</evidence>
<dbReference type="EMBL" id="JANSLM010000003">
    <property type="protein sequence ID" value="MDT8837795.1"/>
    <property type="molecule type" value="Genomic_DNA"/>
</dbReference>
<comment type="caution">
    <text evidence="11">Lacks conserved residue(s) required for the propagation of feature annotation.</text>
</comment>
<dbReference type="RefSeq" id="WP_315696871.1">
    <property type="nucleotide sequence ID" value="NZ_JANSLM010000003.1"/>
</dbReference>
<keyword evidence="5 11" id="KW-0545">Nucleotide biosynthesis</keyword>